<comment type="caution">
    <text evidence="1">The sequence shown here is derived from an EMBL/GenBank/DDBJ whole genome shotgun (WGS) entry which is preliminary data.</text>
</comment>
<reference evidence="1 2" key="1">
    <citation type="submission" date="2020-04" db="EMBL/GenBank/DDBJ databases">
        <title>Perkinsus olseni comparative genomics.</title>
        <authorList>
            <person name="Bogema D.R."/>
        </authorList>
    </citation>
    <scope>NUCLEOTIDE SEQUENCE [LARGE SCALE GENOMIC DNA]</scope>
    <source>
        <strain evidence="1 2">ATCC PRA-207</strain>
    </source>
</reference>
<organism evidence="1 2">
    <name type="scientific">Perkinsus olseni</name>
    <name type="common">Perkinsus atlanticus</name>
    <dbReference type="NCBI Taxonomy" id="32597"/>
    <lineage>
        <taxon>Eukaryota</taxon>
        <taxon>Sar</taxon>
        <taxon>Alveolata</taxon>
        <taxon>Perkinsozoa</taxon>
        <taxon>Perkinsea</taxon>
        <taxon>Perkinsida</taxon>
        <taxon>Perkinsidae</taxon>
        <taxon>Perkinsus</taxon>
    </lineage>
</organism>
<accession>A0A7J6U029</accession>
<name>A0A7J6U029_PEROL</name>
<protein>
    <submittedName>
        <fullName evidence="1">Uncharacterized protein</fullName>
    </submittedName>
</protein>
<dbReference type="Proteomes" id="UP000553632">
    <property type="component" value="Unassembled WGS sequence"/>
</dbReference>
<gene>
    <name evidence="1" type="ORF">FOZ63_010997</name>
</gene>
<dbReference type="EMBL" id="JABANO010007018">
    <property type="protein sequence ID" value="KAF4750828.1"/>
    <property type="molecule type" value="Genomic_DNA"/>
</dbReference>
<evidence type="ECO:0000313" key="2">
    <source>
        <dbReference type="Proteomes" id="UP000553632"/>
    </source>
</evidence>
<keyword evidence="2" id="KW-1185">Reference proteome</keyword>
<dbReference type="AlphaFoldDB" id="A0A7J6U029"/>
<proteinExistence type="predicted"/>
<evidence type="ECO:0000313" key="1">
    <source>
        <dbReference type="EMBL" id="KAF4750828.1"/>
    </source>
</evidence>
<sequence length="105" mass="11426">MSVQKNDGQSLYYDGYAFTQEMAKCLTKYTEDPSRTPFRLKPISGDCAHLMGVLANCGKNNCLQQCVANPAAPACLDCNVQHCNGAFYTAAGLNRAIAPEFPKSR</sequence>